<reference evidence="2 3" key="3">
    <citation type="journal article" date="2011" name="Nat. Chem. Biol.">
        <title>Reveromycin A biosynthesis uses RevG and RevJ for stereospecific spiroacetal formation.</title>
        <authorList>
            <person name="Takahashi S."/>
            <person name="Toyoda A."/>
            <person name="Sekiyama Y."/>
            <person name="Takagi H."/>
            <person name="Nogawa T."/>
            <person name="Uramoto M."/>
            <person name="Suzuki R."/>
            <person name="Koshino H."/>
            <person name="Kumano T."/>
            <person name="Panthee S."/>
            <person name="Dairi T."/>
            <person name="Ishikawa J."/>
            <person name="Ikeda H."/>
            <person name="Sakaki Y."/>
            <person name="Osada H."/>
        </authorList>
    </citation>
    <scope>NUCLEOTIDE SEQUENCE [LARGE SCALE GENOMIC DNA]</scope>
    <source>
        <strain evidence="2 3">SN-593</strain>
    </source>
</reference>
<dbReference type="Proteomes" id="UP000595703">
    <property type="component" value="Chromosome"/>
</dbReference>
<reference evidence="2 3" key="1">
    <citation type="journal article" date="2010" name="J. Bacteriol.">
        <title>Biochemical characterization of a novel indole prenyltransferase from Streptomyces sp. SN-593.</title>
        <authorList>
            <person name="Takahashi S."/>
            <person name="Takagi H."/>
            <person name="Toyoda A."/>
            <person name="Uramoto M."/>
            <person name="Nogawa T."/>
            <person name="Ueki M."/>
            <person name="Sakaki Y."/>
            <person name="Osada H."/>
        </authorList>
    </citation>
    <scope>NUCLEOTIDE SEQUENCE [LARGE SCALE GENOMIC DNA]</scope>
    <source>
        <strain evidence="2 3">SN-593</strain>
    </source>
</reference>
<dbReference type="RefSeq" id="WP_237405077.1">
    <property type="nucleotide sequence ID" value="NZ_AP018365.1"/>
</dbReference>
<feature type="region of interest" description="Disordered" evidence="1">
    <location>
        <begin position="33"/>
        <end position="52"/>
    </location>
</feature>
<dbReference type="EMBL" id="AP018365">
    <property type="protein sequence ID" value="BBB01433.1"/>
    <property type="molecule type" value="Genomic_DNA"/>
</dbReference>
<reference evidence="2 3" key="4">
    <citation type="journal article" date="2020" name="Sci. Rep.">
        <title>beta-carboline chemical signals induce reveromycin production through a LuxR family regulator in Streptomyces sp. SN-593.</title>
        <authorList>
            <person name="Panthee S."/>
            <person name="Kito N."/>
            <person name="Hayashi T."/>
            <person name="Shimizu T."/>
            <person name="Ishikawa J."/>
            <person name="Hamamoto H."/>
            <person name="Osada H."/>
            <person name="Takahashi S."/>
        </authorList>
    </citation>
    <scope>NUCLEOTIDE SEQUENCE [LARGE SCALE GENOMIC DNA]</scope>
    <source>
        <strain evidence="2 3">SN-593</strain>
    </source>
</reference>
<proteinExistence type="predicted"/>
<organism evidence="2 3">
    <name type="scientific">Actinacidiphila reveromycinica</name>
    <dbReference type="NCBI Taxonomy" id="659352"/>
    <lineage>
        <taxon>Bacteria</taxon>
        <taxon>Bacillati</taxon>
        <taxon>Actinomycetota</taxon>
        <taxon>Actinomycetes</taxon>
        <taxon>Kitasatosporales</taxon>
        <taxon>Streptomycetaceae</taxon>
        <taxon>Actinacidiphila</taxon>
    </lineage>
</organism>
<keyword evidence="3" id="KW-1185">Reference proteome</keyword>
<evidence type="ECO:0000256" key="1">
    <source>
        <dbReference type="SAM" id="MobiDB-lite"/>
    </source>
</evidence>
<gene>
    <name evidence="2" type="ORF">RVR_8851</name>
</gene>
<protein>
    <submittedName>
        <fullName evidence="2">Uncharacterized protein</fullName>
    </submittedName>
</protein>
<name>A0A7U3UYZ3_9ACTN</name>
<reference evidence="2 3" key="2">
    <citation type="journal article" date="2011" name="J. Antibiot.">
        <title>Furaquinocins I and J: novel polyketide isoprenoid hybrid compounds from Streptomyces reveromyceticus SN-593.</title>
        <authorList>
            <person name="Panthee S."/>
            <person name="Takahashi S."/>
            <person name="Takagi H."/>
            <person name="Nogawa T."/>
            <person name="Oowada E."/>
            <person name="Uramoto M."/>
            <person name="Osada H."/>
        </authorList>
    </citation>
    <scope>NUCLEOTIDE SEQUENCE [LARGE SCALE GENOMIC DNA]</scope>
    <source>
        <strain evidence="2 3">SN-593</strain>
    </source>
</reference>
<dbReference type="KEGG" id="arev:RVR_8851"/>
<sequence>MTSGKSATGRDCGGPSPGTCHWWSCTAWREWRPGTGGDGGQSYVSGEEPPPTFKEYDPEWARAFWTGSATASCDHARMLSAVKVPVLFTHRFRHVDETTGRLQGALTDLQARHVRELVTGAGQHITYESLPDAPTT</sequence>
<accession>A0A7U3UYZ3</accession>
<evidence type="ECO:0000313" key="2">
    <source>
        <dbReference type="EMBL" id="BBB01433.1"/>
    </source>
</evidence>
<evidence type="ECO:0000313" key="3">
    <source>
        <dbReference type="Proteomes" id="UP000595703"/>
    </source>
</evidence>
<dbReference type="AlphaFoldDB" id="A0A7U3UYZ3"/>